<dbReference type="InterPro" id="IPR019394">
    <property type="entry name" value="TEX28/TMCC"/>
</dbReference>
<keyword evidence="5 7" id="KW-0175">Coiled coil</keyword>
<evidence type="ECO:0000256" key="8">
    <source>
        <dbReference type="SAM" id="MobiDB-lite"/>
    </source>
</evidence>
<dbReference type="Proteomes" id="UP000759131">
    <property type="component" value="Unassembled WGS sequence"/>
</dbReference>
<evidence type="ECO:0000256" key="5">
    <source>
        <dbReference type="ARBA" id="ARBA00023054"/>
    </source>
</evidence>
<dbReference type="Pfam" id="PF10267">
    <property type="entry name" value="Tmemb_cc2"/>
    <property type="match status" value="1"/>
</dbReference>
<dbReference type="PANTHER" id="PTHR17613">
    <property type="entry name" value="CEREBRAL PROTEIN-11-RELATED"/>
    <property type="match status" value="1"/>
</dbReference>
<organism evidence="9">
    <name type="scientific">Medioppia subpectinata</name>
    <dbReference type="NCBI Taxonomy" id="1979941"/>
    <lineage>
        <taxon>Eukaryota</taxon>
        <taxon>Metazoa</taxon>
        <taxon>Ecdysozoa</taxon>
        <taxon>Arthropoda</taxon>
        <taxon>Chelicerata</taxon>
        <taxon>Arachnida</taxon>
        <taxon>Acari</taxon>
        <taxon>Acariformes</taxon>
        <taxon>Sarcoptiformes</taxon>
        <taxon>Oribatida</taxon>
        <taxon>Brachypylina</taxon>
        <taxon>Oppioidea</taxon>
        <taxon>Oppiidae</taxon>
        <taxon>Medioppia</taxon>
    </lineage>
</organism>
<keyword evidence="10" id="KW-1185">Reference proteome</keyword>
<evidence type="ECO:0000313" key="10">
    <source>
        <dbReference type="Proteomes" id="UP000759131"/>
    </source>
</evidence>
<dbReference type="AlphaFoldDB" id="A0A7R9PZL8"/>
<feature type="coiled-coil region" evidence="7">
    <location>
        <begin position="135"/>
        <end position="162"/>
    </location>
</feature>
<evidence type="ECO:0000256" key="7">
    <source>
        <dbReference type="SAM" id="Coils"/>
    </source>
</evidence>
<dbReference type="PANTHER" id="PTHR17613:SF14">
    <property type="entry name" value="DEMENTIN, ISOFORM H"/>
    <property type="match status" value="1"/>
</dbReference>
<evidence type="ECO:0000256" key="6">
    <source>
        <dbReference type="ARBA" id="ARBA00023136"/>
    </source>
</evidence>
<gene>
    <name evidence="9" type="ORF">OSB1V03_LOCUS7141</name>
</gene>
<dbReference type="EMBL" id="OC858652">
    <property type="protein sequence ID" value="CAD7626709.1"/>
    <property type="molecule type" value="Genomic_DNA"/>
</dbReference>
<name>A0A7R9PZL8_9ACAR</name>
<dbReference type="GO" id="GO:0016020">
    <property type="term" value="C:membrane"/>
    <property type="evidence" value="ECO:0007669"/>
    <property type="project" value="UniProtKB-SubCell"/>
</dbReference>
<evidence type="ECO:0000256" key="4">
    <source>
        <dbReference type="ARBA" id="ARBA00022989"/>
    </source>
</evidence>
<reference evidence="9" key="1">
    <citation type="submission" date="2020-11" db="EMBL/GenBank/DDBJ databases">
        <authorList>
            <person name="Tran Van P."/>
        </authorList>
    </citation>
    <scope>NUCLEOTIDE SEQUENCE</scope>
</reference>
<evidence type="ECO:0000256" key="1">
    <source>
        <dbReference type="ARBA" id="ARBA00004370"/>
    </source>
</evidence>
<keyword evidence="6" id="KW-0472">Membrane</keyword>
<sequence length="183" mass="19752">MTKPKEFFKNRFASTENVSSAEKTNEETVGAVSGATNADIECGDTTTGNKYGVSGGQTGGHFAHSHSHSHSTKYTSDDESSSMTSGSGHLGAHAVAGTGTGGSFSPLRKNTVLQASTHLPPPPDTAVTPTALIDMEQIVIELKERREECRRMSEDVDSLKSQLQNECSVFHQSLQEERYRFEV</sequence>
<evidence type="ECO:0000313" key="9">
    <source>
        <dbReference type="EMBL" id="CAD7626709.1"/>
    </source>
</evidence>
<proteinExistence type="inferred from homology"/>
<feature type="region of interest" description="Disordered" evidence="8">
    <location>
        <begin position="1"/>
        <end position="107"/>
    </location>
</feature>
<accession>A0A7R9PZL8</accession>
<dbReference type="EMBL" id="CAJPIZ010004077">
    <property type="protein sequence ID" value="CAG2107139.1"/>
    <property type="molecule type" value="Genomic_DNA"/>
</dbReference>
<dbReference type="OrthoDB" id="1323at2759"/>
<keyword evidence="4" id="KW-1133">Transmembrane helix</keyword>
<feature type="compositionally biased region" description="Polar residues" evidence="8">
    <location>
        <begin position="12"/>
        <end position="22"/>
    </location>
</feature>
<evidence type="ECO:0000256" key="2">
    <source>
        <dbReference type="ARBA" id="ARBA00008108"/>
    </source>
</evidence>
<keyword evidence="3" id="KW-0812">Transmembrane</keyword>
<comment type="subcellular location">
    <subcellularLocation>
        <location evidence="1">Membrane</location>
    </subcellularLocation>
</comment>
<dbReference type="GO" id="GO:0012505">
    <property type="term" value="C:endomembrane system"/>
    <property type="evidence" value="ECO:0007669"/>
    <property type="project" value="TreeGrafter"/>
</dbReference>
<comment type="similarity">
    <text evidence="2">Belongs to the TEX28 family.</text>
</comment>
<feature type="compositionally biased region" description="Low complexity" evidence="8">
    <location>
        <begin position="81"/>
        <end position="97"/>
    </location>
</feature>
<evidence type="ECO:0000256" key="3">
    <source>
        <dbReference type="ARBA" id="ARBA00022692"/>
    </source>
</evidence>
<protein>
    <submittedName>
        <fullName evidence="9">Uncharacterized protein</fullName>
    </submittedName>
</protein>